<dbReference type="GO" id="GO:0008233">
    <property type="term" value="F:peptidase activity"/>
    <property type="evidence" value="ECO:0007669"/>
    <property type="project" value="InterPro"/>
</dbReference>
<protein>
    <recommendedName>
        <fullName evidence="1">Peptidase M15C domain-containing protein</fullName>
    </recommendedName>
</protein>
<dbReference type="KEGG" id="moc:BB934_44670"/>
<reference evidence="2" key="1">
    <citation type="submission" date="2016-07" db="EMBL/GenBank/DDBJ databases">
        <title>Microvirga ossetica sp. nov. a new species of rhizobia isolated from root nodules of the legume species Vicia alpestris Steven originated from North Ossetia region in the Caucasus.</title>
        <authorList>
            <person name="Safronova V.I."/>
            <person name="Kuznetsova I.G."/>
            <person name="Sazanova A.L."/>
            <person name="Belimov A."/>
            <person name="Andronov E."/>
            <person name="Osledkin Y.S."/>
            <person name="Onishchuk O.P."/>
            <person name="Kurchak O.N."/>
            <person name="Shaposhnikov A.I."/>
            <person name="Willems A."/>
            <person name="Tikhonovich I.A."/>
        </authorList>
    </citation>
    <scope>NUCLEOTIDE SEQUENCE [LARGE SCALE GENOMIC DNA]</scope>
    <source>
        <strain evidence="2">V5/3M</strain>
        <plasmid evidence="2">unnamed4</plasmid>
    </source>
</reference>
<dbReference type="Gene3D" id="3.30.1380.10">
    <property type="match status" value="1"/>
</dbReference>
<gene>
    <name evidence="2" type="ORF">BB934_44670</name>
</gene>
<name>A0A1B2EZM6_9HYPH</name>
<organism evidence="2">
    <name type="scientific">Microvirga ossetica</name>
    <dbReference type="NCBI Taxonomy" id="1882682"/>
    <lineage>
        <taxon>Bacteria</taxon>
        <taxon>Pseudomonadati</taxon>
        <taxon>Pseudomonadota</taxon>
        <taxon>Alphaproteobacteria</taxon>
        <taxon>Hyphomicrobiales</taxon>
        <taxon>Methylobacteriaceae</taxon>
        <taxon>Microvirga</taxon>
    </lineage>
</organism>
<dbReference type="InterPro" id="IPR039561">
    <property type="entry name" value="Peptidase_M15C"/>
</dbReference>
<sequence>MFRAWNPDPVGNHEANLRALNPALARVVRTAQADNPGLRFVIGSGWRNGRLQRMAVAWGWSRTHDSPHRTGDAVDLWPLDQEGRVFFEPQAQNRIATALRKAAAKLDVPIRWGGHFHGFKDLDRSHFELVLP</sequence>
<dbReference type="EMBL" id="CP016620">
    <property type="protein sequence ID" value="ANY85382.1"/>
    <property type="molecule type" value="Genomic_DNA"/>
</dbReference>
<dbReference type="InterPro" id="IPR009045">
    <property type="entry name" value="Zn_M74/Hedgehog-like"/>
</dbReference>
<dbReference type="Pfam" id="PF13539">
    <property type="entry name" value="Peptidase_M15_4"/>
    <property type="match status" value="1"/>
</dbReference>
<dbReference type="AlphaFoldDB" id="A0A1B2EZM6"/>
<feature type="domain" description="Peptidase M15C" evidence="1">
    <location>
        <begin position="63"/>
        <end position="129"/>
    </location>
</feature>
<geneLocation type="plasmid" evidence="2">
    <name>unnamed4</name>
</geneLocation>
<proteinExistence type="predicted"/>
<accession>A0A1B2EZM6</accession>
<evidence type="ECO:0000313" key="2">
    <source>
        <dbReference type="EMBL" id="ANY85382.1"/>
    </source>
</evidence>
<keyword evidence="2" id="KW-0614">Plasmid</keyword>
<evidence type="ECO:0000259" key="1">
    <source>
        <dbReference type="Pfam" id="PF13539"/>
    </source>
</evidence>
<dbReference type="SUPFAM" id="SSF55166">
    <property type="entry name" value="Hedgehog/DD-peptidase"/>
    <property type="match status" value="1"/>
</dbReference>